<accession>A0A7J6WXQ6</accession>
<protein>
    <submittedName>
        <fullName evidence="1">Uncharacterized protein</fullName>
    </submittedName>
</protein>
<dbReference type="AlphaFoldDB" id="A0A7J6WXQ6"/>
<evidence type="ECO:0000313" key="2">
    <source>
        <dbReference type="Proteomes" id="UP000554482"/>
    </source>
</evidence>
<reference evidence="1 2" key="1">
    <citation type="submission" date="2020-06" db="EMBL/GenBank/DDBJ databases">
        <title>Transcriptomic and genomic resources for Thalictrum thalictroides and T. hernandezii: Facilitating candidate gene discovery in an emerging model plant lineage.</title>
        <authorList>
            <person name="Arias T."/>
            <person name="Riano-Pachon D.M."/>
            <person name="Di Stilio V.S."/>
        </authorList>
    </citation>
    <scope>NUCLEOTIDE SEQUENCE [LARGE SCALE GENOMIC DNA]</scope>
    <source>
        <strain evidence="2">cv. WT478/WT964</strain>
        <tissue evidence="1">Leaves</tissue>
    </source>
</reference>
<evidence type="ECO:0000313" key="1">
    <source>
        <dbReference type="EMBL" id="KAF5201843.1"/>
    </source>
</evidence>
<dbReference type="EMBL" id="JABWDY010008897">
    <property type="protein sequence ID" value="KAF5201843.1"/>
    <property type="molecule type" value="Genomic_DNA"/>
</dbReference>
<name>A0A7J6WXQ6_THATH</name>
<proteinExistence type="predicted"/>
<comment type="caution">
    <text evidence="1">The sequence shown here is derived from an EMBL/GenBank/DDBJ whole genome shotgun (WGS) entry which is preliminary data.</text>
</comment>
<gene>
    <name evidence="1" type="ORF">FRX31_008571</name>
</gene>
<sequence length="62" mass="7113">MFEGADHLHGKEGYQFRFKDEDMRLVRQSNTGQEVTSVYFASGPPPKRSYLPPPPVKAKILY</sequence>
<dbReference type="Proteomes" id="UP000554482">
    <property type="component" value="Unassembled WGS sequence"/>
</dbReference>
<organism evidence="1 2">
    <name type="scientific">Thalictrum thalictroides</name>
    <name type="common">Rue-anemone</name>
    <name type="synonym">Anemone thalictroides</name>
    <dbReference type="NCBI Taxonomy" id="46969"/>
    <lineage>
        <taxon>Eukaryota</taxon>
        <taxon>Viridiplantae</taxon>
        <taxon>Streptophyta</taxon>
        <taxon>Embryophyta</taxon>
        <taxon>Tracheophyta</taxon>
        <taxon>Spermatophyta</taxon>
        <taxon>Magnoliopsida</taxon>
        <taxon>Ranunculales</taxon>
        <taxon>Ranunculaceae</taxon>
        <taxon>Thalictroideae</taxon>
        <taxon>Thalictrum</taxon>
    </lineage>
</organism>
<keyword evidence="2" id="KW-1185">Reference proteome</keyword>